<evidence type="ECO:0000256" key="1">
    <source>
        <dbReference type="ARBA" id="ARBA00001946"/>
    </source>
</evidence>
<comment type="cofactor">
    <cofactor evidence="1">
        <name>Mg(2+)</name>
        <dbReference type="ChEBI" id="CHEBI:18420"/>
    </cofactor>
</comment>
<dbReference type="FunFam" id="1.10.357.140:FF:000008">
    <property type="entry name" value="4-hydroxybenzoate octaprenyltransferase"/>
    <property type="match status" value="1"/>
</dbReference>
<evidence type="ECO:0000313" key="12">
    <source>
        <dbReference type="Proteomes" id="UP000183085"/>
    </source>
</evidence>
<dbReference type="EMBL" id="MNYI01000222">
    <property type="protein sequence ID" value="OIP37113.1"/>
    <property type="molecule type" value="Genomic_DNA"/>
</dbReference>
<dbReference type="Pfam" id="PF01040">
    <property type="entry name" value="UbiA"/>
    <property type="match status" value="1"/>
</dbReference>
<dbReference type="InterPro" id="IPR006371">
    <property type="entry name" value="Polyprenyltransferase_UbiA-li"/>
</dbReference>
<feature type="transmembrane region" description="Helical" evidence="10">
    <location>
        <begin position="201"/>
        <end position="225"/>
    </location>
</feature>
<reference evidence="11 12" key="1">
    <citation type="journal article" date="2016" name="Environ. Microbiol.">
        <title>Genomic resolution of a cold subsurface aquifer community provides metabolic insights for novel microbes adapted to high CO concentrations.</title>
        <authorList>
            <person name="Probst A.J."/>
            <person name="Castelle C.J."/>
            <person name="Singh A."/>
            <person name="Brown C.T."/>
            <person name="Anantharaman K."/>
            <person name="Sharon I."/>
            <person name="Hug L.A."/>
            <person name="Burstein D."/>
            <person name="Emerson J.B."/>
            <person name="Thomas B.C."/>
            <person name="Banfield J.F."/>
        </authorList>
    </citation>
    <scope>NUCLEOTIDE SEQUENCE [LARGE SCALE GENOMIC DNA]</scope>
    <source>
        <strain evidence="11">CG2_30_40_21</strain>
    </source>
</reference>
<feature type="transmembrane region" description="Helical" evidence="10">
    <location>
        <begin position="133"/>
        <end position="154"/>
    </location>
</feature>
<evidence type="ECO:0000256" key="9">
    <source>
        <dbReference type="ARBA" id="ARBA00034524"/>
    </source>
</evidence>
<evidence type="ECO:0000256" key="5">
    <source>
        <dbReference type="ARBA" id="ARBA00022679"/>
    </source>
</evidence>
<dbReference type="AlphaFoldDB" id="A0A1J5DLP2"/>
<evidence type="ECO:0000256" key="8">
    <source>
        <dbReference type="ARBA" id="ARBA00023136"/>
    </source>
</evidence>
<evidence type="ECO:0000256" key="7">
    <source>
        <dbReference type="ARBA" id="ARBA00022989"/>
    </source>
</evidence>
<keyword evidence="4" id="KW-0997">Cell inner membrane</keyword>
<evidence type="ECO:0000256" key="4">
    <source>
        <dbReference type="ARBA" id="ARBA00022519"/>
    </source>
</evidence>
<keyword evidence="4" id="KW-1003">Cell membrane</keyword>
<dbReference type="InterPro" id="IPR039653">
    <property type="entry name" value="Prenyltransferase"/>
</dbReference>
<feature type="transmembrane region" description="Helical" evidence="10">
    <location>
        <begin position="20"/>
        <end position="37"/>
    </location>
</feature>
<dbReference type="GO" id="GO:0005886">
    <property type="term" value="C:plasma membrane"/>
    <property type="evidence" value="ECO:0007669"/>
    <property type="project" value="TreeGrafter"/>
</dbReference>
<accession>A0A1J5DLP2</accession>
<keyword evidence="6 10" id="KW-0812">Transmembrane</keyword>
<protein>
    <recommendedName>
        <fullName evidence="9">4-hydroxybenzoate polyprenyltransferase</fullName>
        <ecNumber evidence="9">2.5.1.39</ecNumber>
    </recommendedName>
</protein>
<name>A0A1J5DLP2_9BACT</name>
<dbReference type="InterPro" id="IPR000537">
    <property type="entry name" value="UbiA_prenyltransferase"/>
</dbReference>
<comment type="subcellular location">
    <subcellularLocation>
        <location evidence="2">Membrane</location>
        <topology evidence="2">Multi-pass membrane protein</topology>
    </subcellularLocation>
</comment>
<dbReference type="GO" id="GO:0006744">
    <property type="term" value="P:ubiquinone biosynthetic process"/>
    <property type="evidence" value="ECO:0007669"/>
    <property type="project" value="TreeGrafter"/>
</dbReference>
<dbReference type="CDD" id="cd13959">
    <property type="entry name" value="PT_UbiA_COQ2"/>
    <property type="match status" value="1"/>
</dbReference>
<feature type="transmembrane region" description="Helical" evidence="10">
    <location>
        <begin position="110"/>
        <end position="128"/>
    </location>
</feature>
<dbReference type="PANTHER" id="PTHR11048">
    <property type="entry name" value="PRENYLTRANSFERASES"/>
    <property type="match status" value="1"/>
</dbReference>
<dbReference type="STRING" id="1817895.AUJ95_08655"/>
<proteinExistence type="inferred from homology"/>
<dbReference type="Proteomes" id="UP000183085">
    <property type="component" value="Unassembled WGS sequence"/>
</dbReference>
<comment type="caution">
    <text evidence="11">The sequence shown here is derived from an EMBL/GenBank/DDBJ whole genome shotgun (WGS) entry which is preliminary data.</text>
</comment>
<evidence type="ECO:0000256" key="3">
    <source>
        <dbReference type="ARBA" id="ARBA00005985"/>
    </source>
</evidence>
<dbReference type="EC" id="2.5.1.39" evidence="9"/>
<evidence type="ECO:0000256" key="10">
    <source>
        <dbReference type="SAM" id="Phobius"/>
    </source>
</evidence>
<evidence type="ECO:0000256" key="6">
    <source>
        <dbReference type="ARBA" id="ARBA00022692"/>
    </source>
</evidence>
<keyword evidence="7 10" id="KW-1133">Transmembrane helix</keyword>
<feature type="transmembrane region" description="Helical" evidence="10">
    <location>
        <begin position="84"/>
        <end position="104"/>
    </location>
</feature>
<dbReference type="Gene3D" id="1.10.357.140">
    <property type="entry name" value="UbiA prenyltransferase"/>
    <property type="match status" value="1"/>
</dbReference>
<evidence type="ECO:0000256" key="2">
    <source>
        <dbReference type="ARBA" id="ARBA00004141"/>
    </source>
</evidence>
<organism evidence="11 12">
    <name type="scientific">Candidatus Desantisbacteria bacterium CG2_30_40_21</name>
    <dbReference type="NCBI Taxonomy" id="1817895"/>
    <lineage>
        <taxon>Bacteria</taxon>
        <taxon>Candidatus Desantisiibacteriota</taxon>
    </lineage>
</organism>
<keyword evidence="5 11" id="KW-0808">Transferase</keyword>
<dbReference type="PROSITE" id="PS51257">
    <property type="entry name" value="PROKAR_LIPOPROTEIN"/>
    <property type="match status" value="1"/>
</dbReference>
<dbReference type="Gene3D" id="1.20.120.1780">
    <property type="entry name" value="UbiA prenyltransferase"/>
    <property type="match status" value="1"/>
</dbReference>
<gene>
    <name evidence="11" type="ORF">AUJ95_08655</name>
</gene>
<feature type="transmembrane region" description="Helical" evidence="10">
    <location>
        <begin position="231"/>
        <end position="250"/>
    </location>
</feature>
<dbReference type="GO" id="GO:0008412">
    <property type="term" value="F:4-hydroxybenzoate polyprenyltransferase activity"/>
    <property type="evidence" value="ECO:0007669"/>
    <property type="project" value="UniProtKB-EC"/>
</dbReference>
<comment type="similarity">
    <text evidence="3">Belongs to the UbiA prenyltransferase family.</text>
</comment>
<dbReference type="FunFam" id="1.20.120.1780:FF:000001">
    <property type="entry name" value="4-hydroxybenzoate octaprenyltransferase"/>
    <property type="match status" value="1"/>
</dbReference>
<sequence>MGLNKLMSFVELVKFEHTIFALPFAYLGAILACGGIPSLYYWIWITLAMVGARTAGMALNRLIDRYIDAKNPRTQMRALPKGLIPLRQAWLLVCGSFILLLFSAYKLNPLCLILSPFAVAMLVIYSYLKRWTWLSHLGLGLVLACAPIGGWMAIQERLDIIPLLLGLGVLFWVTGFDIIYGTQDVDFDRQSGLYSIPQSFGIAHALITSRFFHIFTIVALLMIGVLDNLGLYYWFGVITTTILLVYEHRLVSPTDLSRVNQAFFTINGWISVGLFGFTVADVVW</sequence>
<keyword evidence="8 10" id="KW-0472">Membrane</keyword>
<dbReference type="NCBIfam" id="TIGR01475">
    <property type="entry name" value="ubiA_other"/>
    <property type="match status" value="1"/>
</dbReference>
<evidence type="ECO:0000313" key="11">
    <source>
        <dbReference type="EMBL" id="OIP37113.1"/>
    </source>
</evidence>
<feature type="transmembrane region" description="Helical" evidence="10">
    <location>
        <begin position="262"/>
        <end position="280"/>
    </location>
</feature>
<feature type="transmembrane region" description="Helical" evidence="10">
    <location>
        <begin position="160"/>
        <end position="180"/>
    </location>
</feature>
<dbReference type="InterPro" id="IPR044878">
    <property type="entry name" value="UbiA_sf"/>
</dbReference>
<dbReference type="PANTHER" id="PTHR11048:SF28">
    <property type="entry name" value="4-HYDROXYBENZOATE POLYPRENYLTRANSFERASE, MITOCHONDRIAL"/>
    <property type="match status" value="1"/>
</dbReference>